<evidence type="ECO:0000259" key="3">
    <source>
        <dbReference type="Pfam" id="PF24064"/>
    </source>
</evidence>
<comment type="subcellular location">
    <subcellularLocation>
        <location evidence="2">Lysosome</location>
    </subcellularLocation>
</comment>
<feature type="domain" description="GATOR1 complex protein NPRL3 C-terminal HTH" evidence="3">
    <location>
        <begin position="303"/>
        <end position="364"/>
    </location>
</feature>
<evidence type="ECO:0000256" key="2">
    <source>
        <dbReference type="RuleBase" id="RU368069"/>
    </source>
</evidence>
<comment type="function">
    <text evidence="2">As a component of the GATOR1 complex functions as an inhibitor of the amino acid-sensing branch of the TORC1 pathway.</text>
</comment>
<dbReference type="InterPro" id="IPR056603">
    <property type="entry name" value="HTH_NPRL3"/>
</dbReference>
<keyword evidence="5" id="KW-1185">Reference proteome</keyword>
<organism evidence="4 5">
    <name type="scientific">Polyplax serrata</name>
    <name type="common">Common mouse louse</name>
    <dbReference type="NCBI Taxonomy" id="468196"/>
    <lineage>
        <taxon>Eukaryota</taxon>
        <taxon>Metazoa</taxon>
        <taxon>Ecdysozoa</taxon>
        <taxon>Arthropoda</taxon>
        <taxon>Hexapoda</taxon>
        <taxon>Insecta</taxon>
        <taxon>Pterygota</taxon>
        <taxon>Neoptera</taxon>
        <taxon>Paraneoptera</taxon>
        <taxon>Psocodea</taxon>
        <taxon>Troctomorpha</taxon>
        <taxon>Phthiraptera</taxon>
        <taxon>Anoplura</taxon>
        <taxon>Polyplacidae</taxon>
        <taxon>Polyplax</taxon>
    </lineage>
</organism>
<dbReference type="Pfam" id="PF24064">
    <property type="entry name" value="HTH_NPRL3"/>
    <property type="match status" value="1"/>
</dbReference>
<evidence type="ECO:0000313" key="4">
    <source>
        <dbReference type="EMBL" id="KAK6642301.1"/>
    </source>
</evidence>
<keyword evidence="2" id="KW-0732">Signal</keyword>
<protein>
    <recommendedName>
        <fullName evidence="2">GATOR complex protein NPRL3</fullName>
    </recommendedName>
    <alternativeName>
        <fullName evidence="2">Nitrogen permease regulator 3-like protein</fullName>
    </alternativeName>
</protein>
<sequence length="382" mass="43468">MPKKSPATCSYHVLFFCSRCLESIRPYHGLLLLVDPHDLFESSPPDSSPALLRLIQVYSPLKSFQTLAADADITLTHVFQLTGHMVYWAQAMVIYPVCENNIYVVAPNAPTHANSPLLEHFSEKFPGESLLQVSQTSIAYPQHMTQYLFYLQLMSDFSLPTSLSQKLSPLVPQSERRQLTQIIAWMLQHRLLFQLHTYIHLMPGPEGHPVNSEKLAARNATEKPLSRTWSASDMNGKSSGKPCKIKNEVLNMKSVSHQSQGLYGSLHATKLIYPFRFQLMDAFGADDKESVLKKLLLNHFSQDEREAILRVSAASNLDDLFLLINLYDKGYLSGKHHLEEIMYSMNIKRCQLLQILDKFRDVLITSEMEDPAISIFYSLYDS</sequence>
<dbReference type="Proteomes" id="UP001359485">
    <property type="component" value="Unassembled WGS sequence"/>
</dbReference>
<gene>
    <name evidence="4" type="ORF">RUM44_014024</name>
</gene>
<dbReference type="PANTHER" id="PTHR13153:SF5">
    <property type="entry name" value="GATOR COMPLEX PROTEIN NPRL3"/>
    <property type="match status" value="1"/>
</dbReference>
<name>A0ABR1BFV1_POLSC</name>
<comment type="similarity">
    <text evidence="1 2">Belongs to the NPR3 family.</text>
</comment>
<dbReference type="EMBL" id="JAWJWF010000001">
    <property type="protein sequence ID" value="KAK6642301.1"/>
    <property type="molecule type" value="Genomic_DNA"/>
</dbReference>
<accession>A0ABR1BFV1</accession>
<evidence type="ECO:0000313" key="5">
    <source>
        <dbReference type="Proteomes" id="UP001359485"/>
    </source>
</evidence>
<evidence type="ECO:0000256" key="1">
    <source>
        <dbReference type="ARBA" id="ARBA00010546"/>
    </source>
</evidence>
<proteinExistence type="inferred from homology"/>
<dbReference type="InterPro" id="IPR005365">
    <property type="entry name" value="Npr3"/>
</dbReference>
<reference evidence="4 5" key="1">
    <citation type="submission" date="2023-09" db="EMBL/GenBank/DDBJ databases">
        <title>Genomes of two closely related lineages of the louse Polyplax serrata with different host specificities.</title>
        <authorList>
            <person name="Martinu J."/>
            <person name="Tarabai H."/>
            <person name="Stefka J."/>
            <person name="Hypsa V."/>
        </authorList>
    </citation>
    <scope>NUCLEOTIDE SEQUENCE [LARGE SCALE GENOMIC DNA]</scope>
    <source>
        <strain evidence="4">98ZLc_SE</strain>
    </source>
</reference>
<comment type="caution">
    <text evidence="4">The sequence shown here is derived from an EMBL/GenBank/DDBJ whole genome shotgun (WGS) entry which is preliminary data.</text>
</comment>
<keyword evidence="2" id="KW-0458">Lysosome</keyword>
<dbReference type="PANTHER" id="PTHR13153">
    <property type="entry name" value="CGTHBA PROTEIN -14 GENE PROTEIN"/>
    <property type="match status" value="1"/>
</dbReference>
<dbReference type="Pfam" id="PF03666">
    <property type="entry name" value="NPR3"/>
    <property type="match status" value="1"/>
</dbReference>